<proteinExistence type="predicted"/>
<sequence length="61" mass="6796">MTREKADDERADGFEFAIIAAARFEPMSLEMDGRSKSRRRFGKGDDPTAFLNVIPVFISAG</sequence>
<keyword evidence="2" id="KW-1185">Reference proteome</keyword>
<dbReference type="RefSeq" id="WP_339589199.1">
    <property type="nucleotide sequence ID" value="NZ_JBBHJZ010000006.1"/>
</dbReference>
<comment type="caution">
    <text evidence="1">The sequence shown here is derived from an EMBL/GenBank/DDBJ whole genome shotgun (WGS) entry which is preliminary data.</text>
</comment>
<protein>
    <recommendedName>
        <fullName evidence="3">Transposase</fullName>
    </recommendedName>
</protein>
<evidence type="ECO:0008006" key="3">
    <source>
        <dbReference type="Google" id="ProtNLM"/>
    </source>
</evidence>
<evidence type="ECO:0000313" key="2">
    <source>
        <dbReference type="Proteomes" id="UP001361239"/>
    </source>
</evidence>
<reference evidence="1 2" key="1">
    <citation type="submission" date="2024-03" db="EMBL/GenBank/DDBJ databases">
        <authorList>
            <person name="Jo J.-H."/>
        </authorList>
    </citation>
    <scope>NUCLEOTIDE SEQUENCE [LARGE SCALE GENOMIC DNA]</scope>
    <source>
        <strain evidence="1 2">PS1R-30</strain>
    </source>
</reference>
<gene>
    <name evidence="1" type="ORF">WG901_21595</name>
</gene>
<evidence type="ECO:0000313" key="1">
    <source>
        <dbReference type="EMBL" id="MEJ5979262.1"/>
    </source>
</evidence>
<dbReference type="EMBL" id="JBBHJZ010000006">
    <property type="protein sequence ID" value="MEJ5979262.1"/>
    <property type="molecule type" value="Genomic_DNA"/>
</dbReference>
<name>A0ABU8S1N9_9SPHN</name>
<dbReference type="Proteomes" id="UP001361239">
    <property type="component" value="Unassembled WGS sequence"/>
</dbReference>
<accession>A0ABU8S1N9</accession>
<organism evidence="1 2">
    <name type="scientific">Novosphingobium anseongense</name>
    <dbReference type="NCBI Taxonomy" id="3133436"/>
    <lineage>
        <taxon>Bacteria</taxon>
        <taxon>Pseudomonadati</taxon>
        <taxon>Pseudomonadota</taxon>
        <taxon>Alphaproteobacteria</taxon>
        <taxon>Sphingomonadales</taxon>
        <taxon>Sphingomonadaceae</taxon>
        <taxon>Novosphingobium</taxon>
    </lineage>
</organism>